<dbReference type="InterPro" id="IPR051229">
    <property type="entry name" value="ALYREF_mRNA_export"/>
</dbReference>
<dbReference type="GO" id="GO:0003729">
    <property type="term" value="F:mRNA binding"/>
    <property type="evidence" value="ECO:0007669"/>
    <property type="project" value="TreeGrafter"/>
</dbReference>
<organism evidence="5 6">
    <name type="scientific">Kalmanozyma brasiliensis (strain GHG001)</name>
    <name type="common">Yeast</name>
    <name type="synonym">Pseudozyma brasiliensis</name>
    <dbReference type="NCBI Taxonomy" id="1365824"/>
    <lineage>
        <taxon>Eukaryota</taxon>
        <taxon>Fungi</taxon>
        <taxon>Dikarya</taxon>
        <taxon>Basidiomycota</taxon>
        <taxon>Ustilaginomycotina</taxon>
        <taxon>Ustilaginomycetes</taxon>
        <taxon>Ustilaginales</taxon>
        <taxon>Ustilaginaceae</taxon>
        <taxon>Kalmanozyma</taxon>
    </lineage>
</organism>
<dbReference type="InterPro" id="IPR000504">
    <property type="entry name" value="RRM_dom"/>
</dbReference>
<dbReference type="RefSeq" id="XP_016289458.1">
    <property type="nucleotide sequence ID" value="XM_016439555.1"/>
</dbReference>
<sequence>MNIDKPLDQIMAERPKKTGGAGRNSQRRGRGGRSSRPGAKAAALGSGAQNAAVIAASNRNKPPVVIPGRSGNTGSKIILSNLPLDVTEAQVKELFSTTIGPLRKAAMSYRANGQSTGVCTVEFSRADDAGRAYTQYNNRLIDGKKPLKVEVVVDPAKVAAAPANATKGAKGAAAAGAKGKGGRAAAGASTRGRGRARGTKREARPKKTVEDLDAEMEDYNKQSTTDAAPAA</sequence>
<evidence type="ECO:0000259" key="4">
    <source>
        <dbReference type="PROSITE" id="PS50102"/>
    </source>
</evidence>
<accession>V5ERG9</accession>
<dbReference type="OrthoDB" id="346839at2759"/>
<name>V5ERG9_KALBG</name>
<dbReference type="EMBL" id="KI545895">
    <property type="protein sequence ID" value="EST04469.1"/>
    <property type="molecule type" value="Genomic_DNA"/>
</dbReference>
<dbReference type="eggNOG" id="KOG0533">
    <property type="taxonomic scope" value="Eukaryota"/>
</dbReference>
<dbReference type="GeneID" id="27422272"/>
<dbReference type="InterPro" id="IPR012677">
    <property type="entry name" value="Nucleotide-bd_a/b_plait_sf"/>
</dbReference>
<dbReference type="SMART" id="SM01218">
    <property type="entry name" value="FoP_duplication"/>
    <property type="match status" value="1"/>
</dbReference>
<feature type="compositionally biased region" description="Low complexity" evidence="3">
    <location>
        <begin position="34"/>
        <end position="44"/>
    </location>
</feature>
<dbReference type="STRING" id="1365824.V5ERG9"/>
<dbReference type="Pfam" id="PF00076">
    <property type="entry name" value="RRM_1"/>
    <property type="match status" value="1"/>
</dbReference>
<feature type="region of interest" description="Disordered" evidence="3">
    <location>
        <begin position="163"/>
        <end position="231"/>
    </location>
</feature>
<dbReference type="PANTHER" id="PTHR19965:SF35">
    <property type="entry name" value="RNA ANNEALING PROTEIN YRA1"/>
    <property type="match status" value="1"/>
</dbReference>
<dbReference type="SUPFAM" id="SSF54928">
    <property type="entry name" value="RNA-binding domain, RBD"/>
    <property type="match status" value="1"/>
</dbReference>
<feature type="compositionally biased region" description="Low complexity" evidence="3">
    <location>
        <begin position="163"/>
        <end position="177"/>
    </location>
</feature>
<feature type="compositionally biased region" description="Basic and acidic residues" evidence="3">
    <location>
        <begin position="1"/>
        <end position="16"/>
    </location>
</feature>
<feature type="compositionally biased region" description="Basic and acidic residues" evidence="3">
    <location>
        <begin position="199"/>
        <end position="210"/>
    </location>
</feature>
<reference evidence="6" key="1">
    <citation type="journal article" date="2013" name="Genome Announc.">
        <title>Draft genome sequence of Pseudozyma brasiliensis sp. nov. strain GHG001, a high producer of endo-1,4-xylanase isolated from an insect pest of sugarcane.</title>
        <authorList>
            <person name="Oliveira J.V.D.C."/>
            <person name="dos Santos R.A.C."/>
            <person name="Borges T.A."/>
            <person name="Riano-Pachon D.M."/>
            <person name="Goldman G.H."/>
        </authorList>
    </citation>
    <scope>NUCLEOTIDE SEQUENCE [LARGE SCALE GENOMIC DNA]</scope>
    <source>
        <strain evidence="6">GHG001</strain>
    </source>
</reference>
<dbReference type="Gene3D" id="3.30.70.330">
    <property type="match status" value="1"/>
</dbReference>
<evidence type="ECO:0000313" key="5">
    <source>
        <dbReference type="EMBL" id="EST04469.1"/>
    </source>
</evidence>
<dbReference type="Proteomes" id="UP000019377">
    <property type="component" value="Unassembled WGS sequence"/>
</dbReference>
<dbReference type="PANTHER" id="PTHR19965">
    <property type="entry name" value="RNA AND EXPORT FACTOR BINDING PROTEIN"/>
    <property type="match status" value="1"/>
</dbReference>
<dbReference type="HOGENOM" id="CLU_052367_2_2_1"/>
<dbReference type="AlphaFoldDB" id="V5ERG9"/>
<dbReference type="PROSITE" id="PS50102">
    <property type="entry name" value="RRM"/>
    <property type="match status" value="1"/>
</dbReference>
<dbReference type="GO" id="GO:0005634">
    <property type="term" value="C:nucleus"/>
    <property type="evidence" value="ECO:0007669"/>
    <property type="project" value="TreeGrafter"/>
</dbReference>
<feature type="domain" description="RRM" evidence="4">
    <location>
        <begin position="75"/>
        <end position="154"/>
    </location>
</feature>
<evidence type="ECO:0000256" key="3">
    <source>
        <dbReference type="SAM" id="MobiDB-lite"/>
    </source>
</evidence>
<feature type="region of interest" description="Disordered" evidence="3">
    <location>
        <begin position="1"/>
        <end position="44"/>
    </location>
</feature>
<evidence type="ECO:0000256" key="2">
    <source>
        <dbReference type="PROSITE-ProRule" id="PRU00176"/>
    </source>
</evidence>
<feature type="compositionally biased region" description="Polar residues" evidence="3">
    <location>
        <begin position="221"/>
        <end position="231"/>
    </location>
</feature>
<keyword evidence="6" id="KW-1185">Reference proteome</keyword>
<evidence type="ECO:0000313" key="6">
    <source>
        <dbReference type="Proteomes" id="UP000019377"/>
    </source>
</evidence>
<dbReference type="SMART" id="SM00360">
    <property type="entry name" value="RRM"/>
    <property type="match status" value="1"/>
</dbReference>
<protein>
    <recommendedName>
        <fullName evidence="4">RRM domain-containing protein</fullName>
    </recommendedName>
</protein>
<keyword evidence="1 2" id="KW-0694">RNA-binding</keyword>
<dbReference type="InterPro" id="IPR025715">
    <property type="entry name" value="FoP_C"/>
</dbReference>
<evidence type="ECO:0000256" key="1">
    <source>
        <dbReference type="ARBA" id="ARBA00022884"/>
    </source>
</evidence>
<dbReference type="OMA" id="NEFGPIK"/>
<proteinExistence type="predicted"/>
<gene>
    <name evidence="5" type="ORF">PSEUBRA_SCAF9g01251</name>
</gene>
<dbReference type="Pfam" id="PF13865">
    <property type="entry name" value="FoP_duplication"/>
    <property type="match status" value="1"/>
</dbReference>
<dbReference type="InterPro" id="IPR035979">
    <property type="entry name" value="RBD_domain_sf"/>
</dbReference>